<evidence type="ECO:0000313" key="3">
    <source>
        <dbReference type="Proteomes" id="UP001221757"/>
    </source>
</evidence>
<dbReference type="Gene3D" id="2.60.120.260">
    <property type="entry name" value="Galactose-binding domain-like"/>
    <property type="match status" value="2"/>
</dbReference>
<dbReference type="Proteomes" id="UP001221757">
    <property type="component" value="Unassembled WGS sequence"/>
</dbReference>
<feature type="transmembrane region" description="Helical" evidence="1">
    <location>
        <begin position="297"/>
        <end position="319"/>
    </location>
</feature>
<keyword evidence="1" id="KW-0472">Membrane</keyword>
<protein>
    <recommendedName>
        <fullName evidence="4">Transmembrane protein</fullName>
    </recommendedName>
</protein>
<keyword evidence="3" id="KW-1185">Reference proteome</keyword>
<organism evidence="2 3">
    <name type="scientific">Mycena rosella</name>
    <name type="common">Pink bonnet</name>
    <name type="synonym">Agaricus rosellus</name>
    <dbReference type="NCBI Taxonomy" id="1033263"/>
    <lineage>
        <taxon>Eukaryota</taxon>
        <taxon>Fungi</taxon>
        <taxon>Dikarya</taxon>
        <taxon>Basidiomycota</taxon>
        <taxon>Agaricomycotina</taxon>
        <taxon>Agaricomycetes</taxon>
        <taxon>Agaricomycetidae</taxon>
        <taxon>Agaricales</taxon>
        <taxon>Marasmiineae</taxon>
        <taxon>Mycenaceae</taxon>
        <taxon>Mycena</taxon>
    </lineage>
</organism>
<proteinExistence type="predicted"/>
<dbReference type="EMBL" id="JARKIE010000013">
    <property type="protein sequence ID" value="KAJ7703226.1"/>
    <property type="molecule type" value="Genomic_DNA"/>
</dbReference>
<evidence type="ECO:0000313" key="2">
    <source>
        <dbReference type="EMBL" id="KAJ7703226.1"/>
    </source>
</evidence>
<sequence>MPQFNTTIEDYSPVINYSQFGTDWRAGTSADSSADLYSDSSFTVTQADGAQASFTFNGTSFTIFGSKRENHGFIQVQINGISYPPTSTQASDPGQFQVPLFSSPSLVQGLHTVTLTNQGTTFADIDFITWQSSIGAEDEQLLVNTVQDSDESFVYTPANSWGTNLPSTIGHILGAPASAATASPGAFMTYTFQVSQNDLLPITRCPGDGVSLYGPVGPDGSPFTASVDGGVVFNSTANKQFYRPQVLLYSATNLGPGEHVVKMEYQPAQTGQIFAIDYANVYTTPSLKPASGLPNGAVAGIILALLFILFILAGLLFFLRRRKSRNSISAVESQTVQWSAAGNRGIVIAPAKYTSAQYPSAYPSSDAGSYYRSGPALAVETQSEYVPSAPSASSESEYPSSTSHYVRIVLLLSSLVNLSTARVLRKMVCRREIRCR</sequence>
<dbReference type="AlphaFoldDB" id="A0AAD7DZZ7"/>
<comment type="caution">
    <text evidence="2">The sequence shown here is derived from an EMBL/GenBank/DDBJ whole genome shotgun (WGS) entry which is preliminary data.</text>
</comment>
<accession>A0AAD7DZZ7</accession>
<evidence type="ECO:0008006" key="4">
    <source>
        <dbReference type="Google" id="ProtNLM"/>
    </source>
</evidence>
<name>A0AAD7DZZ7_MYCRO</name>
<gene>
    <name evidence="2" type="ORF">B0H17DRAFT_1042349</name>
</gene>
<reference evidence="2" key="1">
    <citation type="submission" date="2023-03" db="EMBL/GenBank/DDBJ databases">
        <title>Massive genome expansion in bonnet fungi (Mycena s.s.) driven by repeated elements and novel gene families across ecological guilds.</title>
        <authorList>
            <consortium name="Lawrence Berkeley National Laboratory"/>
            <person name="Harder C.B."/>
            <person name="Miyauchi S."/>
            <person name="Viragh M."/>
            <person name="Kuo A."/>
            <person name="Thoen E."/>
            <person name="Andreopoulos B."/>
            <person name="Lu D."/>
            <person name="Skrede I."/>
            <person name="Drula E."/>
            <person name="Henrissat B."/>
            <person name="Morin E."/>
            <person name="Kohler A."/>
            <person name="Barry K."/>
            <person name="LaButti K."/>
            <person name="Morin E."/>
            <person name="Salamov A."/>
            <person name="Lipzen A."/>
            <person name="Mereny Z."/>
            <person name="Hegedus B."/>
            <person name="Baldrian P."/>
            <person name="Stursova M."/>
            <person name="Weitz H."/>
            <person name="Taylor A."/>
            <person name="Grigoriev I.V."/>
            <person name="Nagy L.G."/>
            <person name="Martin F."/>
            <person name="Kauserud H."/>
        </authorList>
    </citation>
    <scope>NUCLEOTIDE SEQUENCE</scope>
    <source>
        <strain evidence="2">CBHHK067</strain>
    </source>
</reference>
<keyword evidence="1" id="KW-1133">Transmembrane helix</keyword>
<keyword evidence="1" id="KW-0812">Transmembrane</keyword>
<evidence type="ECO:0000256" key="1">
    <source>
        <dbReference type="SAM" id="Phobius"/>
    </source>
</evidence>